<reference evidence="4" key="1">
    <citation type="journal article" date="2014" name="Science">
        <title>Ancient hybridizations among the ancestral genomes of bread wheat.</title>
        <authorList>
            <consortium name="International Wheat Genome Sequencing Consortium,"/>
            <person name="Marcussen T."/>
            <person name="Sandve S.R."/>
            <person name="Heier L."/>
            <person name="Spannagl M."/>
            <person name="Pfeifer M."/>
            <person name="Jakobsen K.S."/>
            <person name="Wulff B.B."/>
            <person name="Steuernagel B."/>
            <person name="Mayer K.F."/>
            <person name="Olsen O.A."/>
        </authorList>
    </citation>
    <scope>NUCLEOTIDE SEQUENCE [LARGE SCALE GENOMIC DNA]</scope>
    <source>
        <strain evidence="4">cv. AL8/78</strain>
    </source>
</reference>
<evidence type="ECO:0000313" key="3">
    <source>
        <dbReference type="EnsemblPlants" id="AET7Gv20654100.1"/>
    </source>
</evidence>
<accession>A0A453RPL3</accession>
<feature type="region of interest" description="Disordered" evidence="1">
    <location>
        <begin position="30"/>
        <end position="86"/>
    </location>
</feature>
<feature type="signal peptide" evidence="2">
    <location>
        <begin position="1"/>
        <end position="21"/>
    </location>
</feature>
<evidence type="ECO:0000256" key="2">
    <source>
        <dbReference type="SAM" id="SignalP"/>
    </source>
</evidence>
<name>A0A453RPL3_AEGTS</name>
<evidence type="ECO:0000256" key="1">
    <source>
        <dbReference type="SAM" id="MobiDB-lite"/>
    </source>
</evidence>
<keyword evidence="2" id="KW-0732">Signal</keyword>
<dbReference type="Gramene" id="AET7Gv20654100.1">
    <property type="protein sequence ID" value="AET7Gv20654100.1"/>
    <property type="gene ID" value="AET7Gv20654100"/>
</dbReference>
<feature type="compositionally biased region" description="Basic and acidic residues" evidence="1">
    <location>
        <begin position="43"/>
        <end position="64"/>
    </location>
</feature>
<reference evidence="3" key="3">
    <citation type="journal article" date="2017" name="Nature">
        <title>Genome sequence of the progenitor of the wheat D genome Aegilops tauschii.</title>
        <authorList>
            <person name="Luo M.C."/>
            <person name="Gu Y.Q."/>
            <person name="Puiu D."/>
            <person name="Wang H."/>
            <person name="Twardziok S.O."/>
            <person name="Deal K.R."/>
            <person name="Huo N."/>
            <person name="Zhu T."/>
            <person name="Wang L."/>
            <person name="Wang Y."/>
            <person name="McGuire P.E."/>
            <person name="Liu S."/>
            <person name="Long H."/>
            <person name="Ramasamy R.K."/>
            <person name="Rodriguez J.C."/>
            <person name="Van S.L."/>
            <person name="Yuan L."/>
            <person name="Wang Z."/>
            <person name="Xia Z."/>
            <person name="Xiao L."/>
            <person name="Anderson O.D."/>
            <person name="Ouyang S."/>
            <person name="Liang Y."/>
            <person name="Zimin A.V."/>
            <person name="Pertea G."/>
            <person name="Qi P."/>
            <person name="Bennetzen J.L."/>
            <person name="Dai X."/>
            <person name="Dawson M.W."/>
            <person name="Muller H.G."/>
            <person name="Kugler K."/>
            <person name="Rivarola-Duarte L."/>
            <person name="Spannagl M."/>
            <person name="Mayer K.F.X."/>
            <person name="Lu F.H."/>
            <person name="Bevan M.W."/>
            <person name="Leroy P."/>
            <person name="Li P."/>
            <person name="You F.M."/>
            <person name="Sun Q."/>
            <person name="Liu Z."/>
            <person name="Lyons E."/>
            <person name="Wicker T."/>
            <person name="Salzberg S.L."/>
            <person name="Devos K.M."/>
            <person name="Dvorak J."/>
        </authorList>
    </citation>
    <scope>NUCLEOTIDE SEQUENCE [LARGE SCALE GENOMIC DNA]</scope>
    <source>
        <strain evidence="3">cv. AL8/78</strain>
    </source>
</reference>
<reference evidence="4" key="2">
    <citation type="journal article" date="2017" name="Nat. Plants">
        <title>The Aegilops tauschii genome reveals multiple impacts of transposons.</title>
        <authorList>
            <person name="Zhao G."/>
            <person name="Zou C."/>
            <person name="Li K."/>
            <person name="Wang K."/>
            <person name="Li T."/>
            <person name="Gao L."/>
            <person name="Zhang X."/>
            <person name="Wang H."/>
            <person name="Yang Z."/>
            <person name="Liu X."/>
            <person name="Jiang W."/>
            <person name="Mao L."/>
            <person name="Kong X."/>
            <person name="Jiao Y."/>
            <person name="Jia J."/>
        </authorList>
    </citation>
    <scope>NUCLEOTIDE SEQUENCE [LARGE SCALE GENOMIC DNA]</scope>
    <source>
        <strain evidence="4">cv. AL8/78</strain>
    </source>
</reference>
<feature type="compositionally biased region" description="Basic and acidic residues" evidence="1">
    <location>
        <begin position="77"/>
        <end position="86"/>
    </location>
</feature>
<keyword evidence="4" id="KW-1185">Reference proteome</keyword>
<protein>
    <submittedName>
        <fullName evidence="3">Uncharacterized protein</fullName>
    </submittedName>
</protein>
<evidence type="ECO:0000313" key="4">
    <source>
        <dbReference type="Proteomes" id="UP000015105"/>
    </source>
</evidence>
<dbReference type="AlphaFoldDB" id="A0A453RPL3"/>
<proteinExistence type="predicted"/>
<reference evidence="3" key="4">
    <citation type="submission" date="2019-03" db="UniProtKB">
        <authorList>
            <consortium name="EnsemblPlants"/>
        </authorList>
    </citation>
    <scope>IDENTIFICATION</scope>
</reference>
<dbReference type="EnsemblPlants" id="AET7Gv20654100.1">
    <property type="protein sequence ID" value="AET7Gv20654100.1"/>
    <property type="gene ID" value="AET7Gv20654100"/>
</dbReference>
<feature type="chain" id="PRO_5019081380" evidence="2">
    <location>
        <begin position="22"/>
        <end position="86"/>
    </location>
</feature>
<reference evidence="3" key="5">
    <citation type="journal article" date="2021" name="G3 (Bethesda)">
        <title>Aegilops tauschii genome assembly Aet v5.0 features greater sequence contiguity and improved annotation.</title>
        <authorList>
            <person name="Wang L."/>
            <person name="Zhu T."/>
            <person name="Rodriguez J.C."/>
            <person name="Deal K.R."/>
            <person name="Dubcovsky J."/>
            <person name="McGuire P.E."/>
            <person name="Lux T."/>
            <person name="Spannagl M."/>
            <person name="Mayer K.F.X."/>
            <person name="Baldrich P."/>
            <person name="Meyers B.C."/>
            <person name="Huo N."/>
            <person name="Gu Y.Q."/>
            <person name="Zhou H."/>
            <person name="Devos K.M."/>
            <person name="Bennetzen J.L."/>
            <person name="Unver T."/>
            <person name="Budak H."/>
            <person name="Gulick P.J."/>
            <person name="Galiba G."/>
            <person name="Kalapos B."/>
            <person name="Nelson D.R."/>
            <person name="Li P."/>
            <person name="You F.M."/>
            <person name="Luo M.C."/>
            <person name="Dvorak J."/>
        </authorList>
    </citation>
    <scope>NUCLEOTIDE SEQUENCE [LARGE SCALE GENOMIC DNA]</scope>
    <source>
        <strain evidence="3">cv. AL8/78</strain>
    </source>
</reference>
<dbReference type="Proteomes" id="UP000015105">
    <property type="component" value="Chromosome 7D"/>
</dbReference>
<organism evidence="3 4">
    <name type="scientific">Aegilops tauschii subsp. strangulata</name>
    <name type="common">Goatgrass</name>
    <dbReference type="NCBI Taxonomy" id="200361"/>
    <lineage>
        <taxon>Eukaryota</taxon>
        <taxon>Viridiplantae</taxon>
        <taxon>Streptophyta</taxon>
        <taxon>Embryophyta</taxon>
        <taxon>Tracheophyta</taxon>
        <taxon>Spermatophyta</taxon>
        <taxon>Magnoliopsida</taxon>
        <taxon>Liliopsida</taxon>
        <taxon>Poales</taxon>
        <taxon>Poaceae</taxon>
        <taxon>BOP clade</taxon>
        <taxon>Pooideae</taxon>
        <taxon>Triticodae</taxon>
        <taxon>Triticeae</taxon>
        <taxon>Triticinae</taxon>
        <taxon>Aegilops</taxon>
    </lineage>
</organism>
<sequence>AGAYVLISLLFAGSFLLFSSSLAPQKPLASKDFFSSASPSGRRPREGRQGGDEESHPSSEDGRARAATFRGQGTQRRGGEETERRT</sequence>